<dbReference type="RefSeq" id="WP_023614402.1">
    <property type="nucleotide sequence ID" value="NZ_BAUW01000076.1"/>
</dbReference>
<evidence type="ECO:0000313" key="2">
    <source>
        <dbReference type="Proteomes" id="UP000018949"/>
    </source>
</evidence>
<sequence>MFVVHFYDQKNEMLNQLLNRVPVVGEDLKIKGRKAKVSSVTEIDEKTYHVQVALEAKAKPGVAADPGKKKKR</sequence>
<proteinExistence type="predicted"/>
<gene>
    <name evidence="1" type="ORF">JCM21738_4391</name>
</gene>
<name>W4RUV9_9BACI</name>
<dbReference type="eggNOG" id="ENOG502ZEYH">
    <property type="taxonomic scope" value="Bacteria"/>
</dbReference>
<reference evidence="1 2" key="1">
    <citation type="submission" date="2013-12" db="EMBL/GenBank/DDBJ databases">
        <title>NBRP : Genome information of microbial organism related human and environment.</title>
        <authorList>
            <person name="Hattori M."/>
            <person name="Oshima K."/>
            <person name="Inaba H."/>
            <person name="Suda W."/>
            <person name="Sakamoto M."/>
            <person name="Iino T."/>
            <person name="Kitahara M."/>
            <person name="Oshida Y."/>
            <person name="Iida T."/>
            <person name="Kudo T."/>
            <person name="Itoh T."/>
            <person name="Ahmed I."/>
            <person name="Ohkuma M."/>
        </authorList>
    </citation>
    <scope>NUCLEOTIDE SEQUENCE [LARGE SCALE GENOMIC DNA]</scope>
    <source>
        <strain evidence="1 2">JCM 21738</strain>
    </source>
</reference>
<comment type="caution">
    <text evidence="1">The sequence shown here is derived from an EMBL/GenBank/DDBJ whole genome shotgun (WGS) entry which is preliminary data.</text>
</comment>
<dbReference type="Proteomes" id="UP000018949">
    <property type="component" value="Unassembled WGS sequence"/>
</dbReference>
<accession>W4RUV9</accession>
<protein>
    <submittedName>
        <fullName evidence="1">Uncharacterized protein</fullName>
    </submittedName>
</protein>
<dbReference type="AlphaFoldDB" id="W4RUV9"/>
<evidence type="ECO:0000313" key="1">
    <source>
        <dbReference type="EMBL" id="GAE47409.1"/>
    </source>
</evidence>
<organism evidence="1 2">
    <name type="scientific">Mesobacillus boroniphilus JCM 21738</name>
    <dbReference type="NCBI Taxonomy" id="1294265"/>
    <lineage>
        <taxon>Bacteria</taxon>
        <taxon>Bacillati</taxon>
        <taxon>Bacillota</taxon>
        <taxon>Bacilli</taxon>
        <taxon>Bacillales</taxon>
        <taxon>Bacillaceae</taxon>
        <taxon>Mesobacillus</taxon>
    </lineage>
</organism>
<keyword evidence="2" id="KW-1185">Reference proteome</keyword>
<dbReference type="EMBL" id="BAUW01000076">
    <property type="protein sequence ID" value="GAE47409.1"/>
    <property type="molecule type" value="Genomic_DNA"/>
</dbReference>